<keyword evidence="2" id="KW-1185">Reference proteome</keyword>
<sequence>MSDLKRLLQLRNIFHSKYQKASAAKTIEQMGEQGYFKYLNALQRVNALIADRLKINILLVDVVVSEIKNNENTENNSSIIYALKHSE</sequence>
<protein>
    <submittedName>
        <fullName evidence="1">Uncharacterized protein</fullName>
    </submittedName>
</protein>
<dbReference type="Proteomes" id="UP001055453">
    <property type="component" value="Plasmid pANSO36A"/>
</dbReference>
<dbReference type="EMBL" id="AP025733">
    <property type="protein sequence ID" value="BDI20640.1"/>
    <property type="molecule type" value="Genomic_DNA"/>
</dbReference>
<accession>A0ABN6QCS9</accession>
<geneLocation type="plasmid" evidence="1 2">
    <name>pANSO36A</name>
</geneLocation>
<keyword evidence="1" id="KW-0614">Plasmid</keyword>
<evidence type="ECO:0000313" key="2">
    <source>
        <dbReference type="Proteomes" id="UP001055453"/>
    </source>
</evidence>
<evidence type="ECO:0000313" key="1">
    <source>
        <dbReference type="EMBL" id="BDI20640.1"/>
    </source>
</evidence>
<reference evidence="1" key="1">
    <citation type="submission" date="2022-04" db="EMBL/GenBank/DDBJ databases">
        <title>Complete genome sequence of a cyanobacterium, Nostoc sp. SO-36, isolated in Antarctica.</title>
        <authorList>
            <person name="Kanesaki Y."/>
            <person name="Effendi D."/>
            <person name="Sakamoto T."/>
            <person name="Ohtani S."/>
            <person name="Awai K."/>
        </authorList>
    </citation>
    <scope>NUCLEOTIDE SEQUENCE</scope>
    <source>
        <strain evidence="1">SO-36</strain>
        <plasmid evidence="1">pANSO36A</plasmid>
    </source>
</reference>
<name>A0ABN6QCS9_NOSCO</name>
<gene>
    <name evidence="1" type="ORF">ANSO36C_64420</name>
</gene>
<organism evidence="1 2">
    <name type="scientific">Nostoc cf. commune SO-36</name>
    <dbReference type="NCBI Taxonomy" id="449208"/>
    <lineage>
        <taxon>Bacteria</taxon>
        <taxon>Bacillati</taxon>
        <taxon>Cyanobacteriota</taxon>
        <taxon>Cyanophyceae</taxon>
        <taxon>Nostocales</taxon>
        <taxon>Nostocaceae</taxon>
        <taxon>Nostoc</taxon>
    </lineage>
</organism>
<proteinExistence type="predicted"/>